<proteinExistence type="predicted"/>
<dbReference type="Gene3D" id="3.40.50.720">
    <property type="entry name" value="NAD(P)-binding Rossmann-like Domain"/>
    <property type="match status" value="1"/>
</dbReference>
<keyword evidence="3" id="KW-1185">Reference proteome</keyword>
<evidence type="ECO:0000313" key="3">
    <source>
        <dbReference type="Proteomes" id="UP000500961"/>
    </source>
</evidence>
<gene>
    <name evidence="2" type="ORF">FHG85_07630</name>
</gene>
<reference evidence="2 3" key="1">
    <citation type="submission" date="2019-07" db="EMBL/GenBank/DDBJ databases">
        <title>Thalassofilum flectens gen. nov., sp. nov., a novel moderate thermophilic anaerobe from a shallow sea hot spring in Kunashir Island (Russia), representing a new family in the order Bacteroidales, and proposal of Thalassofilacea fam. nov.</title>
        <authorList>
            <person name="Kochetkova T.V."/>
            <person name="Podosokorskaya O.A."/>
            <person name="Novikov A."/>
            <person name="Elcheninov A.G."/>
            <person name="Toshchakov S.V."/>
            <person name="Kublanov I.V."/>
        </authorList>
    </citation>
    <scope>NUCLEOTIDE SEQUENCE [LARGE SCALE GENOMIC DNA]</scope>
    <source>
        <strain evidence="2 3">38-H</strain>
    </source>
</reference>
<evidence type="ECO:0000313" key="2">
    <source>
        <dbReference type="EMBL" id="QKG80134.1"/>
    </source>
</evidence>
<name>A0A7D4AXG5_9BACT</name>
<protein>
    <submittedName>
        <fullName evidence="2">NAD-dependent epimerase/dehydratase family protein</fullName>
    </submittedName>
</protein>
<dbReference type="InterPro" id="IPR016040">
    <property type="entry name" value="NAD(P)-bd_dom"/>
</dbReference>
<accession>A0A7D4AXG5</accession>
<dbReference type="KEGG" id="ttz:FHG85_07630"/>
<dbReference type="Pfam" id="PF13460">
    <property type="entry name" value="NAD_binding_10"/>
    <property type="match status" value="1"/>
</dbReference>
<dbReference type="EMBL" id="CP041345">
    <property type="protein sequence ID" value="QKG80134.1"/>
    <property type="molecule type" value="Genomic_DNA"/>
</dbReference>
<dbReference type="PANTHER" id="PTHR14097:SF7">
    <property type="entry name" value="OXIDOREDUCTASE HTATIP2"/>
    <property type="match status" value="1"/>
</dbReference>
<sequence length="218" mass="24488">MQRKAAVFGSTGLIGSNLVQLLDDNKNYSEVFAYLRKLELSNSFNKVKFVEFNKDFTIGEGVDDVYICLGTTMKKVGSKEAFKAVDMDLVVDVASKAYDAGVKRLLVVSSIGANPNSSNFYLQTKGEMEEKVKSFNFELVAVVRPSMLLGERKEFRLAESIGIWFFRIFKFIFVGPFRRYRGIEALDVAKAMIQLALTSNGKIIVESEVLKQIADVYQ</sequence>
<dbReference type="RefSeq" id="WP_173074585.1">
    <property type="nucleotide sequence ID" value="NZ_CP041345.1"/>
</dbReference>
<organism evidence="2 3">
    <name type="scientific">Tenuifilum thalassicum</name>
    <dbReference type="NCBI Taxonomy" id="2590900"/>
    <lineage>
        <taxon>Bacteria</taxon>
        <taxon>Pseudomonadati</taxon>
        <taxon>Bacteroidota</taxon>
        <taxon>Bacteroidia</taxon>
        <taxon>Bacteroidales</taxon>
        <taxon>Tenuifilaceae</taxon>
        <taxon>Tenuifilum</taxon>
    </lineage>
</organism>
<dbReference type="InterPro" id="IPR036291">
    <property type="entry name" value="NAD(P)-bd_dom_sf"/>
</dbReference>
<dbReference type="AlphaFoldDB" id="A0A7D4AXG5"/>
<dbReference type="PANTHER" id="PTHR14097">
    <property type="entry name" value="OXIDOREDUCTASE HTATIP2"/>
    <property type="match status" value="1"/>
</dbReference>
<feature type="domain" description="NAD(P)-binding" evidence="1">
    <location>
        <begin position="9"/>
        <end position="151"/>
    </location>
</feature>
<dbReference type="Proteomes" id="UP000500961">
    <property type="component" value="Chromosome"/>
</dbReference>
<dbReference type="SUPFAM" id="SSF51735">
    <property type="entry name" value="NAD(P)-binding Rossmann-fold domains"/>
    <property type="match status" value="1"/>
</dbReference>
<evidence type="ECO:0000259" key="1">
    <source>
        <dbReference type="Pfam" id="PF13460"/>
    </source>
</evidence>